<keyword evidence="3" id="KW-1185">Reference proteome</keyword>
<accession>A0AAX4KYE0</accession>
<feature type="transmembrane region" description="Helical" evidence="1">
    <location>
        <begin position="86"/>
        <end position="111"/>
    </location>
</feature>
<feature type="transmembrane region" description="Helical" evidence="1">
    <location>
        <begin position="177"/>
        <end position="196"/>
    </location>
</feature>
<feature type="transmembrane region" description="Helical" evidence="1">
    <location>
        <begin position="225"/>
        <end position="248"/>
    </location>
</feature>
<feature type="transmembrane region" description="Helical" evidence="1">
    <location>
        <begin position="12"/>
        <end position="33"/>
    </location>
</feature>
<keyword evidence="1" id="KW-0812">Transmembrane</keyword>
<protein>
    <submittedName>
        <fullName evidence="2">DNA import protein CedA</fullName>
    </submittedName>
</protein>
<evidence type="ECO:0000256" key="1">
    <source>
        <dbReference type="SAM" id="Phobius"/>
    </source>
</evidence>
<feature type="transmembrane region" description="Helical" evidence="1">
    <location>
        <begin position="118"/>
        <end position="139"/>
    </location>
</feature>
<feature type="transmembrane region" description="Helical" evidence="1">
    <location>
        <begin position="145"/>
        <end position="165"/>
    </location>
</feature>
<evidence type="ECO:0000313" key="2">
    <source>
        <dbReference type="EMBL" id="WWQ59702.1"/>
    </source>
</evidence>
<dbReference type="GeneID" id="89336997"/>
<dbReference type="EMBL" id="CP146016">
    <property type="protein sequence ID" value="WWQ59702.1"/>
    <property type="molecule type" value="Genomic_DNA"/>
</dbReference>
<dbReference type="AlphaFoldDB" id="A0AAX4KYE0"/>
<keyword evidence="1" id="KW-0472">Membrane</keyword>
<dbReference type="Proteomes" id="UP001432202">
    <property type="component" value="Chromosome"/>
</dbReference>
<name>A0AAX4KYE0_9CREN</name>
<dbReference type="NCBIfam" id="NF041796">
    <property type="entry name" value="Ced_CedA"/>
    <property type="match status" value="1"/>
</dbReference>
<organism evidence="2 3">
    <name type="scientific">Sulfolobus tengchongensis</name>
    <dbReference type="NCBI Taxonomy" id="207809"/>
    <lineage>
        <taxon>Archaea</taxon>
        <taxon>Thermoproteota</taxon>
        <taxon>Thermoprotei</taxon>
        <taxon>Sulfolobales</taxon>
        <taxon>Sulfolobaceae</taxon>
        <taxon>Sulfolobus</taxon>
    </lineage>
</organism>
<reference evidence="2 3" key="1">
    <citation type="submission" date="2024-02" db="EMBL/GenBank/DDBJ databases">
        <title>STSV induces naive adaptation in Sulfolobus.</title>
        <authorList>
            <person name="Xiang X."/>
            <person name="Song M."/>
        </authorList>
    </citation>
    <scope>NUCLEOTIDE SEQUENCE [LARGE SCALE GENOMIC DNA]</scope>
    <source>
        <strain evidence="2 3">RT2</strain>
    </source>
</reference>
<keyword evidence="1" id="KW-1133">Transmembrane helix</keyword>
<proteinExistence type="predicted"/>
<feature type="transmembrane region" description="Helical" evidence="1">
    <location>
        <begin position="45"/>
        <end position="66"/>
    </location>
</feature>
<evidence type="ECO:0000313" key="3">
    <source>
        <dbReference type="Proteomes" id="UP001432202"/>
    </source>
</evidence>
<dbReference type="InterPro" id="IPR049688">
    <property type="entry name" value="CedA_arc"/>
</dbReference>
<gene>
    <name evidence="2" type="primary">cedA</name>
    <name evidence="2" type="ORF">V6M85_09470</name>
</gene>
<dbReference type="RefSeq" id="WP_338599200.1">
    <property type="nucleotide sequence ID" value="NZ_CP146016.1"/>
</dbReference>
<sequence length="265" mass="29272">MNVVYSPFEILYLAIVIDSLSYSLGAILYGSPIPVRAVKDMGYKMILNSLYVAVLSNIFGFIISLVNQLQTVLGVSWNVFYLDIGLLQVQMVTALNMAKIIYVVIATILYYSRISTILSSFITPILQYISFLTDLLILLNFYMNLGAFIQTSYMLLIAIGVLLMSLPFQMGKGIGSLLIAFTIVFYIGFPLLPILISSTSPLQSQNLIFQDIALQTEEFFGDIPALSYSFIIVPLTYIGVLAGFSIVLESFIGGYAGKLPIPIEI</sequence>